<dbReference type="OrthoDB" id="532484at2759"/>
<evidence type="ECO:0000313" key="2">
    <source>
        <dbReference type="Proteomes" id="UP000663879"/>
    </source>
</evidence>
<dbReference type="AlphaFoldDB" id="A0A813WNB9"/>
<reference evidence="1" key="1">
    <citation type="submission" date="2021-02" db="EMBL/GenBank/DDBJ databases">
        <authorList>
            <person name="Nowell W R."/>
        </authorList>
    </citation>
    <scope>NUCLEOTIDE SEQUENCE</scope>
    <source>
        <strain evidence="1">Ploen Becks lab</strain>
    </source>
</reference>
<dbReference type="Pfam" id="PF14825">
    <property type="entry name" value="CFAP77"/>
    <property type="match status" value="1"/>
</dbReference>
<accession>A0A813WNB9</accession>
<evidence type="ECO:0008006" key="3">
    <source>
        <dbReference type="Google" id="ProtNLM"/>
    </source>
</evidence>
<dbReference type="PANTHER" id="PTHR28617:SF1">
    <property type="entry name" value="CILIA- AND FLAGELLA-ASSOCIATED PROTEIN 77"/>
    <property type="match status" value="1"/>
</dbReference>
<comment type="caution">
    <text evidence="1">The sequence shown here is derived from an EMBL/GenBank/DDBJ whole genome shotgun (WGS) entry which is preliminary data.</text>
</comment>
<sequence length="281" mass="31898">MSENTQAKSAPLRTDKRFEITKTGLIGSQRDTMLQNELHYLPQLGKSRTRGHQLPSADTTYGVKYEKLDGGVPEALQHWINLAKDSQSREERYRYVRDFIALNKEAIKSGCVNTKQNDQYRSLNDIKRKVRIGGGPDSSSSNNGFARSKVSFPPGMTFGMPHRPSTPIHEVLEYRFLHDWLNDMQTIEAARVNSRKEASKAISGAYHTKSSWLKNAKIPVEEKPLWKMPRFRNVEAAVDTFRHPTLRQKALSSHELDKVPREGVNAFEQGVYTVNTTSLPA</sequence>
<evidence type="ECO:0000313" key="1">
    <source>
        <dbReference type="EMBL" id="CAF0860570.1"/>
    </source>
</evidence>
<name>A0A813WNB9_9BILA</name>
<dbReference type="InterPro" id="IPR029147">
    <property type="entry name" value="CFAP77"/>
</dbReference>
<keyword evidence="2" id="KW-1185">Reference proteome</keyword>
<proteinExistence type="predicted"/>
<protein>
    <recommendedName>
        <fullName evidence="3">Cilia- and flagella-associated protein 77</fullName>
    </recommendedName>
</protein>
<dbReference type="Proteomes" id="UP000663879">
    <property type="component" value="Unassembled WGS sequence"/>
</dbReference>
<dbReference type="EMBL" id="CAJNOC010001388">
    <property type="protein sequence ID" value="CAF0860570.1"/>
    <property type="molecule type" value="Genomic_DNA"/>
</dbReference>
<organism evidence="1 2">
    <name type="scientific">Brachionus calyciflorus</name>
    <dbReference type="NCBI Taxonomy" id="104777"/>
    <lineage>
        <taxon>Eukaryota</taxon>
        <taxon>Metazoa</taxon>
        <taxon>Spiralia</taxon>
        <taxon>Gnathifera</taxon>
        <taxon>Rotifera</taxon>
        <taxon>Eurotatoria</taxon>
        <taxon>Monogononta</taxon>
        <taxon>Pseudotrocha</taxon>
        <taxon>Ploima</taxon>
        <taxon>Brachionidae</taxon>
        <taxon>Brachionus</taxon>
    </lineage>
</organism>
<gene>
    <name evidence="1" type="ORF">OXX778_LOCUS9417</name>
</gene>
<dbReference type="PANTHER" id="PTHR28617">
    <property type="entry name" value="CILIA- AND FLAGELLA-ASSOCIATED PROTEIN 77"/>
    <property type="match status" value="1"/>
</dbReference>